<feature type="region of interest" description="Disordered" evidence="1">
    <location>
        <begin position="207"/>
        <end position="305"/>
    </location>
</feature>
<name>A0A0H5QGI9_9ZZZZ</name>
<sequence>MLAPDRRACGRNDLVPMRLDRIGQPPSIPTREIGHHVEVGRPVTLKLENPVKSEKPHVTEAIQKPPSPCLEHLRRDWRAIPADRQRCRDPDTIQRRCIHAHEERCVAPRDCRRPALSLPANCRCLVTAGRARQLDAIRQNHYLCQCLSFLGRGKVSAIFVGCCCIFNSGRGRSNAAGLSHSIISFSHLRGRSPSRRMTAGYGQFRKYETTNQEGHSAPQRREGGRTHTRTASAQARARPPSVTGHHKRPSLQCGVIPGLTPSGTPPWHTAHGEGPPPRRPTALLGESGRRGGSVEPFHDPTNPEPCRRAAGCAPANALREGAGAIPLRPGSGRPFRIRFAACGALKRSCGQPRRPPPGLHCAESDRAVSERLQSATHGPGGATSSTPRRRSRTRTPERATRPTSPTCAPAPPRVPATSGVDSAAPL</sequence>
<protein>
    <submittedName>
        <fullName evidence="2">Uncharacterized protein</fullName>
    </submittedName>
</protein>
<dbReference type="AlphaFoldDB" id="A0A0H5QGI9"/>
<evidence type="ECO:0000313" key="2">
    <source>
        <dbReference type="EMBL" id="CRY95107.1"/>
    </source>
</evidence>
<feature type="region of interest" description="Disordered" evidence="1">
    <location>
        <begin position="370"/>
        <end position="426"/>
    </location>
</feature>
<proteinExistence type="predicted"/>
<accession>A0A0H5QGI9</accession>
<organism evidence="2">
    <name type="scientific">uncultured prokaryote</name>
    <dbReference type="NCBI Taxonomy" id="198431"/>
    <lineage>
        <taxon>unclassified sequences</taxon>
        <taxon>environmental samples</taxon>
    </lineage>
</organism>
<dbReference type="EMBL" id="LN853123">
    <property type="protein sequence ID" value="CRY95107.1"/>
    <property type="molecule type" value="Genomic_DNA"/>
</dbReference>
<reference evidence="2" key="1">
    <citation type="submission" date="2015-06" db="EMBL/GenBank/DDBJ databases">
        <authorList>
            <person name="Joergensen T."/>
        </authorList>
    </citation>
    <scope>NUCLEOTIDE SEQUENCE</scope>
    <source>
        <strain evidence="2">RGRH0482</strain>
    </source>
</reference>
<reference evidence="2" key="2">
    <citation type="submission" date="2015-07" db="EMBL/GenBank/DDBJ databases">
        <title>Plasmids, circular viruses and viroids from rat gut.</title>
        <authorList>
            <person name="Jorgensen T.J."/>
            <person name="Hansen M.A."/>
            <person name="Xu Z."/>
            <person name="Tabak M.A."/>
            <person name="Sorensen S.J."/>
            <person name="Hansen L.H."/>
        </authorList>
    </citation>
    <scope>NUCLEOTIDE SEQUENCE</scope>
    <source>
        <strain evidence="2">RGRH0482</strain>
    </source>
</reference>
<evidence type="ECO:0000256" key="1">
    <source>
        <dbReference type="SAM" id="MobiDB-lite"/>
    </source>
</evidence>